<dbReference type="VEuPathDB" id="FungiDB:BDEG_25226"/>
<reference evidence="5 6" key="1">
    <citation type="submission" date="2006-10" db="EMBL/GenBank/DDBJ databases">
        <title>The Genome Sequence of Batrachochytrium dendrobatidis JEL423.</title>
        <authorList>
            <consortium name="The Broad Institute Genome Sequencing Platform"/>
            <person name="Birren B."/>
            <person name="Lander E."/>
            <person name="Galagan J."/>
            <person name="Cuomo C."/>
            <person name="Devon K."/>
            <person name="Jaffe D."/>
            <person name="Butler J."/>
            <person name="Alvarez P."/>
            <person name="Gnerre S."/>
            <person name="Grabherr M."/>
            <person name="Kleber M."/>
            <person name="Mauceli E."/>
            <person name="Brockman W."/>
            <person name="Young S."/>
            <person name="LaButti K."/>
            <person name="Sykes S."/>
            <person name="DeCaprio D."/>
            <person name="Crawford M."/>
            <person name="Koehrsen M."/>
            <person name="Engels R."/>
            <person name="Montgomery P."/>
            <person name="Pearson M."/>
            <person name="Howarth C."/>
            <person name="Larson L."/>
            <person name="White J."/>
            <person name="O'Leary S."/>
            <person name="Kodira C."/>
            <person name="Zeng Q."/>
            <person name="Yandava C."/>
            <person name="Alvarado L."/>
            <person name="Longcore J."/>
            <person name="James T."/>
        </authorList>
    </citation>
    <scope>NUCLEOTIDE SEQUENCE [LARGE SCALE GENOMIC DNA]</scope>
    <source>
        <strain evidence="5 6">JEL423</strain>
    </source>
</reference>
<evidence type="ECO:0000256" key="2">
    <source>
        <dbReference type="SAM" id="MobiDB-lite"/>
    </source>
</evidence>
<feature type="region of interest" description="Disordered" evidence="2">
    <location>
        <begin position="69"/>
        <end position="98"/>
    </location>
</feature>
<dbReference type="InterPro" id="IPR051361">
    <property type="entry name" value="ThrE/Ser_Exporter"/>
</dbReference>
<feature type="domain" description="Threonine/serine exporter-like N-terminal" evidence="4">
    <location>
        <begin position="324"/>
        <end position="492"/>
    </location>
</feature>
<evidence type="ECO:0000256" key="3">
    <source>
        <dbReference type="SAM" id="Phobius"/>
    </source>
</evidence>
<keyword evidence="3" id="KW-0472">Membrane</keyword>
<evidence type="ECO:0000256" key="1">
    <source>
        <dbReference type="ARBA" id="ARBA00034125"/>
    </source>
</evidence>
<keyword evidence="3" id="KW-0812">Transmembrane</keyword>
<feature type="region of interest" description="Disordered" evidence="2">
    <location>
        <begin position="282"/>
        <end position="310"/>
    </location>
</feature>
<comment type="similarity">
    <text evidence="1">Belongs to the ThrE exporter (TC 2.A.79) family.</text>
</comment>
<dbReference type="InterPro" id="IPR010619">
    <property type="entry name" value="ThrE-like_N"/>
</dbReference>
<dbReference type="OrthoDB" id="413008at2759"/>
<feature type="transmembrane region" description="Helical" evidence="3">
    <location>
        <begin position="547"/>
        <end position="567"/>
    </location>
</feature>
<feature type="compositionally biased region" description="Low complexity" evidence="2">
    <location>
        <begin position="285"/>
        <end position="298"/>
    </location>
</feature>
<feature type="domain" description="Threonine/serine exporter-like N-terminal" evidence="4">
    <location>
        <begin position="167"/>
        <end position="248"/>
    </location>
</feature>
<feature type="transmembrane region" description="Helical" evidence="3">
    <location>
        <begin position="630"/>
        <end position="653"/>
    </location>
</feature>
<dbReference type="PANTHER" id="PTHR31082">
    <property type="entry name" value="PHEROMONE-REGULATED MEMBRANE PROTEIN 10"/>
    <property type="match status" value="1"/>
</dbReference>
<proteinExistence type="inferred from homology"/>
<dbReference type="GO" id="GO:0022857">
    <property type="term" value="F:transmembrane transporter activity"/>
    <property type="evidence" value="ECO:0007669"/>
    <property type="project" value="InterPro"/>
</dbReference>
<evidence type="ECO:0000313" key="6">
    <source>
        <dbReference type="Proteomes" id="UP000077115"/>
    </source>
</evidence>
<sequence>MSAKKYLKLVDIHNVCLDEDESPQHCTIETRDLTDVSLDPLFQANTQKTDDLCNTGTPAEHRLSISTSSTNTHSLTNAQNTTTTNPKFGAPDNLNGGSKNTEAYPHDSHPGILKTTNFGASMAQMFSESFSSSPSRFKVSLPTRASTTNIFPWNATGRPRDAREVELLIDLTRLMAEWGAPIYRVENRIITAAKALEIPISFFSLPSMIMVNIGDGGAQHPSRTVFIQLSSSMNMWKLHQADRLARRLGLIYIRFEKLKMRVLSKHRKEDSVYEHDDHVGLSEHAFSSPPATSASSKPPHQRTTTSKMFRSDSIASATSKVIGRGDEEPVAVEEIIQDLRDLAEEDDSYSSHARVLSSLCTSGFIVILLFGGSLSDAIAASVLGALATAFSIIAEELEMQTVSVIFIAGTVSFFSRIAQTKYIWSMVPGSPFGLCHDIVSLAGLVQFMPGMQFTLAMLELGSDYSVSGALRLFNASMRSIMVGYGATFGSRFAVTVLQTFEAWAIDDTLKACPSPDLPYTIDFWRLPAFIPMTVSIMIFLKAHPSQWLPIITSSFIGFMVSTISRLFFTTEMTSVFTSFSLGIVSNLLARYRDNIAIASVLAGIFWLVPGSVGVRGAIAAFSGDASGTSFGVQIIVRAMSIAVGLFAANAIVFPIGPRKRQVYEEDSLAV</sequence>
<feature type="transmembrane region" description="Helical" evidence="3">
    <location>
        <begin position="596"/>
        <end position="618"/>
    </location>
</feature>
<dbReference type="Proteomes" id="UP000077115">
    <property type="component" value="Unassembled WGS sequence"/>
</dbReference>
<dbReference type="PANTHER" id="PTHR31082:SF4">
    <property type="entry name" value="PHEROMONE-REGULATED MEMBRANE PROTEIN 10"/>
    <property type="match status" value="1"/>
</dbReference>
<feature type="compositionally biased region" description="Polar residues" evidence="2">
    <location>
        <begin position="301"/>
        <end position="310"/>
    </location>
</feature>
<dbReference type="Pfam" id="PF06738">
    <property type="entry name" value="ThrE"/>
    <property type="match status" value="2"/>
</dbReference>
<dbReference type="EMBL" id="DS022306">
    <property type="protein sequence ID" value="OAJ41660.1"/>
    <property type="molecule type" value="Genomic_DNA"/>
</dbReference>
<dbReference type="eggNOG" id="ENOG502SPF9">
    <property type="taxonomic scope" value="Eukaryota"/>
</dbReference>
<dbReference type="STRING" id="403673.A0A177WQG5"/>
<reference evidence="5 6" key="2">
    <citation type="submission" date="2016-05" db="EMBL/GenBank/DDBJ databases">
        <title>Lineage-specific infection strategies underlie the spectrum of fungal disease in amphibians.</title>
        <authorList>
            <person name="Cuomo C.A."/>
            <person name="Farrer R.A."/>
            <person name="James T."/>
            <person name="Longcore J."/>
            <person name="Birren B."/>
        </authorList>
    </citation>
    <scope>NUCLEOTIDE SEQUENCE [LARGE SCALE GENOMIC DNA]</scope>
    <source>
        <strain evidence="5 6">JEL423</strain>
    </source>
</reference>
<accession>A0A177WQG5</accession>
<protein>
    <recommendedName>
        <fullName evidence="4">Threonine/serine exporter-like N-terminal domain-containing protein</fullName>
    </recommendedName>
</protein>
<dbReference type="AlphaFoldDB" id="A0A177WQG5"/>
<organism evidence="5 6">
    <name type="scientific">Batrachochytrium dendrobatidis (strain JEL423)</name>
    <dbReference type="NCBI Taxonomy" id="403673"/>
    <lineage>
        <taxon>Eukaryota</taxon>
        <taxon>Fungi</taxon>
        <taxon>Fungi incertae sedis</taxon>
        <taxon>Chytridiomycota</taxon>
        <taxon>Chytridiomycota incertae sedis</taxon>
        <taxon>Chytridiomycetes</taxon>
        <taxon>Rhizophydiales</taxon>
        <taxon>Rhizophydiales incertae sedis</taxon>
        <taxon>Batrachochytrium</taxon>
    </lineage>
</organism>
<keyword evidence="3" id="KW-1133">Transmembrane helix</keyword>
<evidence type="ECO:0000259" key="4">
    <source>
        <dbReference type="Pfam" id="PF06738"/>
    </source>
</evidence>
<evidence type="ECO:0000313" key="5">
    <source>
        <dbReference type="EMBL" id="OAJ41660.1"/>
    </source>
</evidence>
<name>A0A177WQG5_BATDL</name>
<gene>
    <name evidence="5" type="ORF">BDEG_25226</name>
</gene>